<dbReference type="InterPro" id="IPR020422">
    <property type="entry name" value="TYR_PHOSPHATASE_DUAL_dom"/>
</dbReference>
<dbReference type="InterPro" id="IPR012340">
    <property type="entry name" value="NA-bd_OB-fold"/>
</dbReference>
<feature type="binding site" evidence="15">
    <location>
        <begin position="557"/>
        <end position="562"/>
    </location>
    <ligand>
        <name>GTP</name>
        <dbReference type="ChEBI" id="CHEBI:37565"/>
    </ligand>
</feature>
<evidence type="ECO:0000256" key="12">
    <source>
        <dbReference type="PIRNR" id="PIRNR036958"/>
    </source>
</evidence>
<keyword evidence="3 12" id="KW-0808">Transferase</keyword>
<evidence type="ECO:0000256" key="8">
    <source>
        <dbReference type="ARBA" id="ARBA00023042"/>
    </source>
</evidence>
<dbReference type="PROSITE" id="PS50054">
    <property type="entry name" value="TYR_PHOSPHATASE_DUAL"/>
    <property type="match status" value="1"/>
</dbReference>
<dbReference type="GO" id="GO:0004484">
    <property type="term" value="F:mRNA guanylyltransferase activity"/>
    <property type="evidence" value="ECO:0007669"/>
    <property type="project" value="UniProtKB-UniRule"/>
</dbReference>
<dbReference type="GO" id="GO:0004651">
    <property type="term" value="F:polynucleotide 5'-phosphatase activity"/>
    <property type="evidence" value="ECO:0007669"/>
    <property type="project" value="UniProtKB-UniRule"/>
</dbReference>
<dbReference type="GO" id="GO:0005524">
    <property type="term" value="F:ATP binding"/>
    <property type="evidence" value="ECO:0007669"/>
    <property type="project" value="InterPro"/>
</dbReference>
<dbReference type="PROSITE" id="PS00383">
    <property type="entry name" value="TYR_PHOSPHATASE_1"/>
    <property type="match status" value="1"/>
</dbReference>
<feature type="compositionally biased region" description="Basic and acidic residues" evidence="16">
    <location>
        <begin position="227"/>
        <end position="239"/>
    </location>
</feature>
<dbReference type="VEuPathDB" id="VectorBase:AQUA009947"/>
<feature type="binding site" evidence="15">
    <location>
        <position position="342"/>
    </location>
    <ligand>
        <name>GTP</name>
        <dbReference type="ChEBI" id="CHEBI:37565"/>
    </ligand>
</feature>
<dbReference type="InterPro" id="IPR051029">
    <property type="entry name" value="mRNA_Capping_Enz/RNA_Phosphat"/>
</dbReference>
<dbReference type="Gene3D" id="2.40.50.140">
    <property type="entry name" value="Nucleic acid-binding proteins"/>
    <property type="match status" value="1"/>
</dbReference>
<dbReference type="InterPro" id="IPR029021">
    <property type="entry name" value="Prot-tyrosine_phosphatase-like"/>
</dbReference>
<dbReference type="Pfam" id="PF01331">
    <property type="entry name" value="mRNA_cap_enzyme"/>
    <property type="match status" value="1"/>
</dbReference>
<comment type="subcellular location">
    <subcellularLocation>
        <location evidence="1 12">Nucleus</location>
    </subcellularLocation>
</comment>
<dbReference type="FunFam" id="2.40.50.140:FF:000291">
    <property type="entry name" value="mRNA-capping enzyme"/>
    <property type="match status" value="1"/>
</dbReference>
<keyword evidence="10 12" id="KW-0539">Nucleus</keyword>
<comment type="similarity">
    <text evidence="12">In the C-terminal section; belongs to the eukaryotic GTase family.</text>
</comment>
<dbReference type="CDD" id="cd17664">
    <property type="entry name" value="Mce1_N"/>
    <property type="match status" value="1"/>
</dbReference>
<dbReference type="InterPro" id="IPR000387">
    <property type="entry name" value="Tyr_Pase_dom"/>
</dbReference>
<keyword evidence="20" id="KW-1185">Reference proteome</keyword>
<comment type="catalytic activity">
    <reaction evidence="11">
        <text>a 5'-end diphospho-ribonucleoside in mRNA + GTP + H(+) = a 5'-end (5'-triphosphoguanosine)-ribonucleoside in mRNA + diphosphate</text>
        <dbReference type="Rhea" id="RHEA:67012"/>
        <dbReference type="Rhea" id="RHEA-COMP:17165"/>
        <dbReference type="Rhea" id="RHEA-COMP:17166"/>
        <dbReference type="ChEBI" id="CHEBI:15378"/>
        <dbReference type="ChEBI" id="CHEBI:33019"/>
        <dbReference type="ChEBI" id="CHEBI:37565"/>
        <dbReference type="ChEBI" id="CHEBI:167616"/>
        <dbReference type="ChEBI" id="CHEBI:167617"/>
        <dbReference type="EC" id="2.7.7.50"/>
    </reaction>
    <physiologicalReaction direction="left-to-right" evidence="11">
        <dbReference type="Rhea" id="RHEA:67013"/>
    </physiologicalReaction>
</comment>
<dbReference type="GO" id="GO:0005525">
    <property type="term" value="F:GTP binding"/>
    <property type="evidence" value="ECO:0007669"/>
    <property type="project" value="UniProtKB-UniRule"/>
</dbReference>
<dbReference type="EC" id="3.6.1.74" evidence="12"/>
<dbReference type="InterPro" id="IPR000340">
    <property type="entry name" value="Dual-sp_phosphatase_cat-dom"/>
</dbReference>
<feature type="domain" description="Tyrosine-protein phosphatase" evidence="17">
    <location>
        <begin position="19"/>
        <end position="186"/>
    </location>
</feature>
<feature type="region of interest" description="Disordered" evidence="16">
    <location>
        <begin position="191"/>
        <end position="255"/>
    </location>
</feature>
<dbReference type="InterPro" id="IPR017074">
    <property type="entry name" value="mRNA_cap_enz_bifunc"/>
</dbReference>
<dbReference type="Gene3D" id="3.30.470.30">
    <property type="entry name" value="DNA ligase/mRNA capping enzyme"/>
    <property type="match status" value="1"/>
</dbReference>
<evidence type="ECO:0000313" key="20">
    <source>
        <dbReference type="Proteomes" id="UP000076407"/>
    </source>
</evidence>
<comment type="catalytic activity">
    <reaction evidence="12">
        <text>a 5'-end triphospho-ribonucleoside in mRNA + H2O = a 5'-end diphospho-ribonucleoside in mRNA + phosphate + H(+)</text>
        <dbReference type="Rhea" id="RHEA:67004"/>
        <dbReference type="Rhea" id="RHEA-COMP:17164"/>
        <dbReference type="Rhea" id="RHEA-COMP:17165"/>
        <dbReference type="ChEBI" id="CHEBI:15377"/>
        <dbReference type="ChEBI" id="CHEBI:15378"/>
        <dbReference type="ChEBI" id="CHEBI:43474"/>
        <dbReference type="ChEBI" id="CHEBI:167616"/>
        <dbReference type="ChEBI" id="CHEBI:167618"/>
        <dbReference type="EC" id="3.6.1.74"/>
    </reaction>
</comment>
<dbReference type="EC" id="2.7.7.50" evidence="12"/>
<dbReference type="InterPro" id="IPR016130">
    <property type="entry name" value="Tyr_Pase_AS"/>
</dbReference>
<feature type="domain" description="Tyrosine specific protein phosphatases" evidence="18">
    <location>
        <begin position="107"/>
        <end position="174"/>
    </location>
</feature>
<dbReference type="AlphaFoldDB" id="A0A182XJB3"/>
<dbReference type="GO" id="GO:0006370">
    <property type="term" value="P:7-methylguanosine mRNA capping"/>
    <property type="evidence" value="ECO:0007669"/>
    <property type="project" value="UniProtKB-UniRule"/>
</dbReference>
<evidence type="ECO:0000256" key="14">
    <source>
        <dbReference type="PIRSR" id="PIRSR036958-2"/>
    </source>
</evidence>
<dbReference type="FunFam" id="3.30.470.30:FF:000040">
    <property type="entry name" value="mRNA-capping enzyme"/>
    <property type="match status" value="1"/>
</dbReference>
<dbReference type="SUPFAM" id="SSF50249">
    <property type="entry name" value="Nucleic acid-binding proteins"/>
    <property type="match status" value="1"/>
</dbReference>
<dbReference type="Gene3D" id="3.30.1490.430">
    <property type="match status" value="1"/>
</dbReference>
<evidence type="ECO:0000256" key="10">
    <source>
        <dbReference type="ARBA" id="ARBA00023242"/>
    </source>
</evidence>
<evidence type="ECO:0000256" key="16">
    <source>
        <dbReference type="SAM" id="MobiDB-lite"/>
    </source>
</evidence>
<feature type="binding site" evidence="15">
    <location>
        <begin position="488"/>
        <end position="490"/>
    </location>
    <ligand>
        <name>GTP</name>
        <dbReference type="ChEBI" id="CHEBI:37565"/>
    </ligand>
</feature>
<dbReference type="EnsemblMetazoa" id="AQUA009947-RA">
    <property type="protein sequence ID" value="AQUA009947-PA"/>
    <property type="gene ID" value="AQUA009947"/>
</dbReference>
<evidence type="ECO:0000259" key="18">
    <source>
        <dbReference type="PROSITE" id="PS50056"/>
    </source>
</evidence>
<dbReference type="InterPro" id="IPR001339">
    <property type="entry name" value="mRNA_cap_enzyme_adenylation"/>
</dbReference>
<dbReference type="FunFam" id="3.90.190.10:FF:000040">
    <property type="entry name" value="mRNA-capping enzyme"/>
    <property type="match status" value="1"/>
</dbReference>
<dbReference type="Gene3D" id="3.90.190.10">
    <property type="entry name" value="Protein tyrosine phosphatase superfamily"/>
    <property type="match status" value="1"/>
</dbReference>
<name>A0A182XJB3_ANOQN</name>
<dbReference type="Proteomes" id="UP000076407">
    <property type="component" value="Unassembled WGS sequence"/>
</dbReference>
<dbReference type="GO" id="GO:0140818">
    <property type="term" value="F:mRNA 5'-triphosphate monophosphatase activity"/>
    <property type="evidence" value="ECO:0007669"/>
    <property type="project" value="UniProtKB-EC"/>
</dbReference>
<dbReference type="GO" id="GO:0004721">
    <property type="term" value="F:phosphoprotein phosphatase activity"/>
    <property type="evidence" value="ECO:0007669"/>
    <property type="project" value="UniProtKB-UniRule"/>
</dbReference>
<feature type="binding site" evidence="15">
    <location>
        <begin position="370"/>
        <end position="372"/>
    </location>
    <ligand>
        <name>GTP</name>
        <dbReference type="ChEBI" id="CHEBI:37565"/>
    </ligand>
</feature>
<keyword evidence="8 12" id="KW-0506">mRNA capping</keyword>
<dbReference type="InterPro" id="IPR013846">
    <property type="entry name" value="mRNA_cap_enzyme_C"/>
</dbReference>
<dbReference type="PANTHER" id="PTHR10367">
    <property type="entry name" value="MRNA-CAPPING ENZYME"/>
    <property type="match status" value="1"/>
</dbReference>
<evidence type="ECO:0000256" key="4">
    <source>
        <dbReference type="ARBA" id="ARBA00022695"/>
    </source>
</evidence>
<keyword evidence="5 12" id="KW-0547">Nucleotide-binding</keyword>
<sequence length="609" mass="69878">MSRGPGPIPHRWLHCPRKSDSIIADRFIAFKTPLKRDFQSQMPVQCSFAPSMLFDLMKRQKRRIGLWIDLTNTNRFYDKNEIEDAGATYIKLKCRGHGETPSVEHVRSFIEIVEEFIQEHPLDVIGVHCTHGFNRTGFLIVSYMVERLDCAVDAAVMAFAQARPPGIYKGDYLKELFARYGDVEDAPPPPELPAWCLEYDDGDQPNNGAHQVVEQDDDDDGGGGGGEESRPRGSKRSQEGEGAPQTPKRFKRASYNPNAVFMEDVPGVTLVRDEALIAKLQERVREMCGSKLQGFAGAQPVSMDMHNIRYLKEMPYRVSWKADGTRYMMLIHREGEIYFLDRDNSVFKAEGIRFPTLKDTSVHITDTLVDGEMVLDNYGEGKKIPRYLVYDVIYLHNREVRKQRFFPDRLGLIDREIIQPRTNAIRQGRLDRESEPFGVRLKQFWDIMQSRALLGPKFTKGLGHEPDGLIFQPSIDPYESGVCPRVLKWKPHHMNSIDFRLVIKEETGQGMLPTKKGLLYVGGMEHSYGEIKLTKELRKLNNKIIECKFENGWVLMRERTDKSFPNSYETAKNVWESIRNPVTEDRLLTLIAKDGFRSDAELMPPPRPH</sequence>
<evidence type="ECO:0000256" key="2">
    <source>
        <dbReference type="ARBA" id="ARBA00022664"/>
    </source>
</evidence>
<dbReference type="PIRSF" id="PIRSF036958">
    <property type="entry name" value="mRNA_capping_HCE"/>
    <property type="match status" value="1"/>
</dbReference>
<dbReference type="Pfam" id="PF03919">
    <property type="entry name" value="mRNA_cap_C"/>
    <property type="match status" value="1"/>
</dbReference>
<feature type="active site" description="N6-GMP-lysine intermediate" evidence="14">
    <location>
        <position position="321"/>
    </location>
</feature>
<evidence type="ECO:0000256" key="3">
    <source>
        <dbReference type="ARBA" id="ARBA00022679"/>
    </source>
</evidence>
<evidence type="ECO:0000256" key="9">
    <source>
        <dbReference type="ARBA" id="ARBA00023134"/>
    </source>
</evidence>
<proteinExistence type="inferred from homology"/>
<dbReference type="Pfam" id="PF00782">
    <property type="entry name" value="DSPc"/>
    <property type="match status" value="1"/>
</dbReference>
<keyword evidence="4 12" id="KW-0548">Nucleotidyltransferase</keyword>
<keyword evidence="6 12" id="KW-0378">Hydrolase</keyword>
<keyword evidence="7" id="KW-0904">Protein phosphatase</keyword>
<dbReference type="CDD" id="cd07895">
    <property type="entry name" value="Adenylation_mRNA_capping"/>
    <property type="match status" value="1"/>
</dbReference>
<dbReference type="PANTHER" id="PTHR10367:SF17">
    <property type="entry name" value="MRNA-CAPPING ENZYME"/>
    <property type="match status" value="1"/>
</dbReference>
<dbReference type="SUPFAM" id="SSF52799">
    <property type="entry name" value="(Phosphotyrosine protein) phosphatases II"/>
    <property type="match status" value="1"/>
</dbReference>
<feature type="active site" description="Phosphocysteine intermediate" evidence="13">
    <location>
        <position position="129"/>
    </location>
</feature>
<comment type="function">
    <text evidence="12">Bifunctional mRNA-capping enzyme exhibiting RNA 5'-triphosphate monophosphatase activity in the N-terminal part and mRNA guanylyltransferase activity in the C-terminal part. Catalyzes the first two steps of cap formation: by removing the gamma-phosphate from the 5'-triphosphate end of nascent mRNA to yield a diphosphate end, and by transferring the GMP moiety of GTP to the 5'-diphosphate terminus of RNA via a covalent enzyme-GMP reaction intermediate.</text>
</comment>
<dbReference type="STRING" id="34691.A0A182XJB3"/>
<organism evidence="19 20">
    <name type="scientific">Anopheles quadriannulatus</name>
    <name type="common">Mosquito</name>
    <dbReference type="NCBI Taxonomy" id="34691"/>
    <lineage>
        <taxon>Eukaryota</taxon>
        <taxon>Metazoa</taxon>
        <taxon>Ecdysozoa</taxon>
        <taxon>Arthropoda</taxon>
        <taxon>Hexapoda</taxon>
        <taxon>Insecta</taxon>
        <taxon>Pterygota</taxon>
        <taxon>Neoptera</taxon>
        <taxon>Endopterygota</taxon>
        <taxon>Diptera</taxon>
        <taxon>Nematocera</taxon>
        <taxon>Culicoidea</taxon>
        <taxon>Culicidae</taxon>
        <taxon>Anophelinae</taxon>
        <taxon>Anopheles</taxon>
    </lineage>
</organism>
<dbReference type="GO" id="GO:0005634">
    <property type="term" value="C:nucleus"/>
    <property type="evidence" value="ECO:0007669"/>
    <property type="project" value="UniProtKB-SubCell"/>
</dbReference>
<evidence type="ECO:0000259" key="17">
    <source>
        <dbReference type="PROSITE" id="PS50054"/>
    </source>
</evidence>
<evidence type="ECO:0000256" key="15">
    <source>
        <dbReference type="PIRSR" id="PIRSR036958-3"/>
    </source>
</evidence>
<keyword evidence="9 12" id="KW-0342">GTP-binding</keyword>
<comment type="similarity">
    <text evidence="12">In the N-terminal section; belongs to the non-receptor class of the protein-tyrosine phosphatase family.</text>
</comment>
<dbReference type="PROSITE" id="PS50056">
    <property type="entry name" value="TYR_PHOSPHATASE_2"/>
    <property type="match status" value="1"/>
</dbReference>
<evidence type="ECO:0000256" key="11">
    <source>
        <dbReference type="ARBA" id="ARBA00044624"/>
    </source>
</evidence>
<reference evidence="19" key="1">
    <citation type="submission" date="2020-05" db="UniProtKB">
        <authorList>
            <consortium name="EnsemblMetazoa"/>
        </authorList>
    </citation>
    <scope>IDENTIFICATION</scope>
    <source>
        <strain evidence="19">SANGQUA</strain>
    </source>
</reference>
<evidence type="ECO:0000256" key="6">
    <source>
        <dbReference type="ARBA" id="ARBA00022801"/>
    </source>
</evidence>
<accession>A0A182XJB3</accession>
<protein>
    <recommendedName>
        <fullName evidence="12">mRNA-capping enzyme</fullName>
    </recommendedName>
    <domain>
        <recommendedName>
            <fullName evidence="12">mRNA 5'-triphosphate monophosphatase</fullName>
            <ecNumber evidence="12">3.6.1.74</ecNumber>
        </recommendedName>
        <alternativeName>
            <fullName evidence="12">mRNA 5'-phosphatase</fullName>
        </alternativeName>
    </domain>
    <domain>
        <recommendedName>
            <fullName evidence="12">mRNA guanylyltransferase</fullName>
            <ecNumber evidence="12">2.7.7.50</ecNumber>
        </recommendedName>
        <alternativeName>
            <fullName evidence="12">GTP--RNA guanylyltransferase</fullName>
            <shortName evidence="12">GTase</shortName>
        </alternativeName>
    </domain>
</protein>
<evidence type="ECO:0000256" key="1">
    <source>
        <dbReference type="ARBA" id="ARBA00004123"/>
    </source>
</evidence>
<evidence type="ECO:0000313" key="19">
    <source>
        <dbReference type="EnsemblMetazoa" id="AQUA009947-PA"/>
    </source>
</evidence>
<evidence type="ECO:0000256" key="5">
    <source>
        <dbReference type="ARBA" id="ARBA00022741"/>
    </source>
</evidence>
<dbReference type="SUPFAM" id="SSF56091">
    <property type="entry name" value="DNA ligase/mRNA capping enzyme, catalytic domain"/>
    <property type="match status" value="1"/>
</dbReference>
<evidence type="ECO:0000256" key="13">
    <source>
        <dbReference type="PIRSR" id="PIRSR036958-1"/>
    </source>
</evidence>
<keyword evidence="2 12" id="KW-0507">mRNA processing</keyword>
<evidence type="ECO:0000256" key="7">
    <source>
        <dbReference type="ARBA" id="ARBA00022912"/>
    </source>
</evidence>
<feature type="binding site" evidence="15">
    <location>
        <position position="326"/>
    </location>
    <ligand>
        <name>GTP</name>
        <dbReference type="ChEBI" id="CHEBI:37565"/>
    </ligand>
</feature>